<protein>
    <submittedName>
        <fullName evidence="2">Uncharacterized protein</fullName>
    </submittedName>
</protein>
<accession>A0ABY9JNW2</accession>
<keyword evidence="1" id="KW-0812">Transmembrane</keyword>
<evidence type="ECO:0000256" key="1">
    <source>
        <dbReference type="SAM" id="Phobius"/>
    </source>
</evidence>
<dbReference type="EMBL" id="CP120984">
    <property type="protein sequence ID" value="WLQ69390.1"/>
    <property type="molecule type" value="Genomic_DNA"/>
</dbReference>
<sequence length="83" mass="9027">MTTPAQLRTQNQTLTQDLERATTKIKYLKIALAVMTGIIASLITYLIVGNLNATPLLSVGWSASAFIVTTGFVFTIQEKISHS</sequence>
<keyword evidence="1" id="KW-0472">Membrane</keyword>
<geneLocation type="plasmid" evidence="2 3">
    <name>unnamed1</name>
</geneLocation>
<dbReference type="RefSeq" id="WP_306105454.1">
    <property type="nucleotide sequence ID" value="NZ_CP120984.1"/>
</dbReference>
<keyword evidence="2" id="KW-0614">Plasmid</keyword>
<keyword evidence="3" id="KW-1185">Reference proteome</keyword>
<name>A0ABY9JNW2_9ACTN</name>
<feature type="transmembrane region" description="Helical" evidence="1">
    <location>
        <begin position="27"/>
        <end position="48"/>
    </location>
</feature>
<dbReference type="Proteomes" id="UP001224433">
    <property type="component" value="Plasmid unnamed1"/>
</dbReference>
<gene>
    <name evidence="2" type="ORF">P8A20_38430</name>
</gene>
<evidence type="ECO:0000313" key="2">
    <source>
        <dbReference type="EMBL" id="WLQ69390.1"/>
    </source>
</evidence>
<keyword evidence="1" id="KW-1133">Transmembrane helix</keyword>
<feature type="transmembrane region" description="Helical" evidence="1">
    <location>
        <begin position="54"/>
        <end position="76"/>
    </location>
</feature>
<reference evidence="2 3" key="1">
    <citation type="submission" date="2023-03" db="EMBL/GenBank/DDBJ databases">
        <title>Isolation and description of six Streptomyces strains from soil environments, able to metabolize different microbial glucans.</title>
        <authorList>
            <person name="Widen T."/>
            <person name="Larsbrink J."/>
        </authorList>
    </citation>
    <scope>NUCLEOTIDE SEQUENCE [LARGE SCALE GENOMIC DNA]</scope>
    <source>
        <strain evidence="2 3">Alt3</strain>
        <plasmid evidence="2 3">unnamed1</plasmid>
    </source>
</reference>
<proteinExistence type="predicted"/>
<organism evidence="2 3">
    <name type="scientific">Streptomyces glycanivorans</name>
    <dbReference type="NCBI Taxonomy" id="3033808"/>
    <lineage>
        <taxon>Bacteria</taxon>
        <taxon>Bacillati</taxon>
        <taxon>Actinomycetota</taxon>
        <taxon>Actinomycetes</taxon>
        <taxon>Kitasatosporales</taxon>
        <taxon>Streptomycetaceae</taxon>
        <taxon>Streptomyces</taxon>
    </lineage>
</organism>
<evidence type="ECO:0000313" key="3">
    <source>
        <dbReference type="Proteomes" id="UP001224433"/>
    </source>
</evidence>